<dbReference type="InterPro" id="IPR057744">
    <property type="entry name" value="OTAase-like"/>
</dbReference>
<dbReference type="InterPro" id="IPR051781">
    <property type="entry name" value="Metallo-dep_Hydrolase"/>
</dbReference>
<dbReference type="Proteomes" id="UP000183038">
    <property type="component" value="Unassembled WGS sequence"/>
</dbReference>
<dbReference type="InterPro" id="IPR032466">
    <property type="entry name" value="Metal_Hydrolase"/>
</dbReference>
<dbReference type="Gene3D" id="3.20.20.140">
    <property type="entry name" value="Metal-dependent hydrolases"/>
    <property type="match status" value="1"/>
</dbReference>
<dbReference type="CDD" id="cd01299">
    <property type="entry name" value="Met_dep_hydrolase_A"/>
    <property type="match status" value="1"/>
</dbReference>
<dbReference type="GO" id="GO:0016810">
    <property type="term" value="F:hydrolase activity, acting on carbon-nitrogen (but not peptide) bonds"/>
    <property type="evidence" value="ECO:0007669"/>
    <property type="project" value="InterPro"/>
</dbReference>
<dbReference type="SUPFAM" id="SSF51556">
    <property type="entry name" value="Metallo-dependent hydrolases"/>
    <property type="match status" value="1"/>
</dbReference>
<dbReference type="AlphaFoldDB" id="A0A1H4JW56"/>
<dbReference type="Gene3D" id="2.30.40.10">
    <property type="entry name" value="Urease, subunit C, domain 1"/>
    <property type="match status" value="1"/>
</dbReference>
<dbReference type="PANTHER" id="PTHR43135">
    <property type="entry name" value="ALPHA-D-RIBOSE 1-METHYLPHOSPHONATE 5-TRIPHOSPHATE DIPHOSPHATASE"/>
    <property type="match status" value="1"/>
</dbReference>
<dbReference type="RefSeq" id="WP_083365570.1">
    <property type="nucleotide sequence ID" value="NZ_FNTB01000001.1"/>
</dbReference>
<feature type="chain" id="PRO_5010370907" evidence="1">
    <location>
        <begin position="20"/>
        <end position="424"/>
    </location>
</feature>
<accession>A0A1H4JW56</accession>
<dbReference type="EMBL" id="FNTB01000001">
    <property type="protein sequence ID" value="SEB50075.1"/>
    <property type="molecule type" value="Genomic_DNA"/>
</dbReference>
<keyword evidence="1" id="KW-0732">Signal</keyword>
<evidence type="ECO:0000313" key="3">
    <source>
        <dbReference type="EMBL" id="SEB50075.1"/>
    </source>
</evidence>
<feature type="domain" description="Amidohydrolase-related" evidence="2">
    <location>
        <begin position="71"/>
        <end position="419"/>
    </location>
</feature>
<organism evidence="3 4">
    <name type="scientific">Maribacter dokdonensis</name>
    <dbReference type="NCBI Taxonomy" id="320912"/>
    <lineage>
        <taxon>Bacteria</taxon>
        <taxon>Pseudomonadati</taxon>
        <taxon>Bacteroidota</taxon>
        <taxon>Flavobacteriia</taxon>
        <taxon>Flavobacteriales</taxon>
        <taxon>Flavobacteriaceae</taxon>
        <taxon>Maribacter</taxon>
    </lineage>
</organism>
<dbReference type="SUPFAM" id="SSF51338">
    <property type="entry name" value="Composite domain of metallo-dependent hydrolases"/>
    <property type="match status" value="1"/>
</dbReference>
<evidence type="ECO:0000259" key="2">
    <source>
        <dbReference type="Pfam" id="PF01979"/>
    </source>
</evidence>
<sequence length="424" mass="45299">MKKVLTLLILLATTSSVLAQSKLIKAASFLDVRTGKLISPANLLIENGSIKSINPKALPEGLETIDLTGKILLPGLMDMHVHLDGEFKGNWDYVYKESASQGTIRAVANAEKTLMAGFTTIRSIGQLHITPELIDVAVSEASDQGTIAAPRIIPSGHMITISGGHGDISLGLAEGLVTVGPNDGVINGKYDAIEAVRYQIKHGAKFIKMHATAGVLSMEDAIGAQQLSNEEMKTIVDEAARHHIKVAAHAHGTEGIKEAIKAGVYSVEHGSIIDDEGIQLMKENGVYLVPTRGLATIIEPMIEKMDPVMAGKAEYVMPIAKQNLTKAIKADVKIAFGTDTPIIPHGKNAIEFAALIDCGMSTKEAIKTATTNSAEMLGLTDRGELKEGMLADIIAVDTNPIEDISTLEHVKFVMKNGTVYKNEK</sequence>
<dbReference type="InterPro" id="IPR011059">
    <property type="entry name" value="Metal-dep_hydrolase_composite"/>
</dbReference>
<dbReference type="PANTHER" id="PTHR43135:SF3">
    <property type="entry name" value="ALPHA-D-RIBOSE 1-METHYLPHOSPHONATE 5-TRIPHOSPHATE DIPHOSPHATASE"/>
    <property type="match status" value="1"/>
</dbReference>
<dbReference type="OrthoDB" id="9797498at2"/>
<evidence type="ECO:0000256" key="1">
    <source>
        <dbReference type="SAM" id="SignalP"/>
    </source>
</evidence>
<reference evidence="3 4" key="1">
    <citation type="submission" date="2016-10" db="EMBL/GenBank/DDBJ databases">
        <authorList>
            <person name="de Groot N.N."/>
        </authorList>
    </citation>
    <scope>NUCLEOTIDE SEQUENCE [LARGE SCALE GENOMIC DNA]</scope>
    <source>
        <strain evidence="3 4">MAR_2009_71</strain>
    </source>
</reference>
<feature type="signal peptide" evidence="1">
    <location>
        <begin position="1"/>
        <end position="19"/>
    </location>
</feature>
<proteinExistence type="predicted"/>
<protein>
    <submittedName>
        <fullName evidence="3">Imidazolonepropionase</fullName>
    </submittedName>
</protein>
<gene>
    <name evidence="3" type="ORF">SAMN05192540_0593</name>
</gene>
<dbReference type="Pfam" id="PF01979">
    <property type="entry name" value="Amidohydro_1"/>
    <property type="match status" value="1"/>
</dbReference>
<name>A0A1H4JW56_9FLAO</name>
<dbReference type="InterPro" id="IPR006680">
    <property type="entry name" value="Amidohydro-rel"/>
</dbReference>
<evidence type="ECO:0000313" key="4">
    <source>
        <dbReference type="Proteomes" id="UP000183038"/>
    </source>
</evidence>